<protein>
    <submittedName>
        <fullName evidence="1">Uncharacterized protein</fullName>
    </submittedName>
</protein>
<dbReference type="AlphaFoldDB" id="A0A0G1Y033"/>
<sequence>MKPVIFLDWDGTLSHQLLWHSFVDGSPKERYLSEQIRTRMFESQGVYLDAWKRGEITSEQFVHDVSQLVGEEERVLWYRFVDDCKTMGFADLAYMDIIEELRRSARVVLATDTGEHFRRFVVPSQQLDRVFDDVLTSAERGCFKMEPERFFEASLDEIQNHRALIIDDTDAVCRAFMDLGGEAIQVGGEISTHHALSDALKWAKSL</sequence>
<name>A0A0G1Y033_9BACT</name>
<gene>
    <name evidence="1" type="ORF">UY82_C0011G0006</name>
</gene>
<dbReference type="EMBL" id="LCRN01000011">
    <property type="protein sequence ID" value="KKW36798.1"/>
    <property type="molecule type" value="Genomic_DNA"/>
</dbReference>
<dbReference type="InterPro" id="IPR023214">
    <property type="entry name" value="HAD_sf"/>
</dbReference>
<evidence type="ECO:0000313" key="2">
    <source>
        <dbReference type="Proteomes" id="UP000033865"/>
    </source>
</evidence>
<organism evidence="1 2">
    <name type="scientific">Candidatus Uhrbacteria bacterium GW2011_GWC2_53_7</name>
    <dbReference type="NCBI Taxonomy" id="1618986"/>
    <lineage>
        <taxon>Bacteria</taxon>
        <taxon>Candidatus Uhriibacteriota</taxon>
    </lineage>
</organism>
<dbReference type="InterPro" id="IPR036412">
    <property type="entry name" value="HAD-like_sf"/>
</dbReference>
<accession>A0A0G1Y033</accession>
<reference evidence="1 2" key="1">
    <citation type="journal article" date="2015" name="Nature">
        <title>rRNA introns, odd ribosomes, and small enigmatic genomes across a large radiation of phyla.</title>
        <authorList>
            <person name="Brown C.T."/>
            <person name="Hug L.A."/>
            <person name="Thomas B.C."/>
            <person name="Sharon I."/>
            <person name="Castelle C.J."/>
            <person name="Singh A."/>
            <person name="Wilkins M.J."/>
            <person name="Williams K.H."/>
            <person name="Banfield J.F."/>
        </authorList>
    </citation>
    <scope>NUCLEOTIDE SEQUENCE [LARGE SCALE GENOMIC DNA]</scope>
</reference>
<evidence type="ECO:0000313" key="1">
    <source>
        <dbReference type="EMBL" id="KKW36798.1"/>
    </source>
</evidence>
<dbReference type="SUPFAM" id="SSF56784">
    <property type="entry name" value="HAD-like"/>
    <property type="match status" value="1"/>
</dbReference>
<dbReference type="Proteomes" id="UP000033865">
    <property type="component" value="Unassembled WGS sequence"/>
</dbReference>
<dbReference type="Gene3D" id="3.40.50.1000">
    <property type="entry name" value="HAD superfamily/HAD-like"/>
    <property type="match status" value="1"/>
</dbReference>
<proteinExistence type="predicted"/>
<comment type="caution">
    <text evidence="1">The sequence shown here is derived from an EMBL/GenBank/DDBJ whole genome shotgun (WGS) entry which is preliminary data.</text>
</comment>